<reference evidence="2 3" key="1">
    <citation type="submission" date="2016-11" db="EMBL/GenBank/DDBJ databases">
        <authorList>
            <person name="Jaros S."/>
            <person name="Januszkiewicz K."/>
            <person name="Wedrychowicz H."/>
        </authorList>
    </citation>
    <scope>NUCLEOTIDE SEQUENCE [LARGE SCALE GENOMIC DNA]</scope>
    <source>
        <strain evidence="2 3">DSM 17459</strain>
    </source>
</reference>
<dbReference type="RefSeq" id="WP_072848629.1">
    <property type="nucleotide sequence ID" value="NZ_FQVI01000001.1"/>
</dbReference>
<feature type="transmembrane region" description="Helical" evidence="1">
    <location>
        <begin position="426"/>
        <end position="448"/>
    </location>
</feature>
<keyword evidence="1" id="KW-0472">Membrane</keyword>
<dbReference type="OrthoDB" id="138672at2"/>
<name>A0A1M4T6X6_9CLOT</name>
<feature type="transmembrane region" description="Helical" evidence="1">
    <location>
        <begin position="69"/>
        <end position="94"/>
    </location>
</feature>
<feature type="transmembrane region" description="Helical" evidence="1">
    <location>
        <begin position="115"/>
        <end position="139"/>
    </location>
</feature>
<dbReference type="EMBL" id="FQVI01000001">
    <property type="protein sequence ID" value="SHE40211.1"/>
    <property type="molecule type" value="Genomic_DNA"/>
</dbReference>
<keyword evidence="3" id="KW-1185">Reference proteome</keyword>
<feature type="transmembrane region" description="Helical" evidence="1">
    <location>
        <begin position="245"/>
        <end position="269"/>
    </location>
</feature>
<gene>
    <name evidence="2" type="ORF">SAMN02745158_00456</name>
</gene>
<protein>
    <submittedName>
        <fullName evidence="2">ABC-2 type transport system permease protein</fullName>
    </submittedName>
</protein>
<accession>A0A1M4T6X6</accession>
<dbReference type="STRING" id="1122155.SAMN02745158_00456"/>
<feature type="transmembrane region" description="Helical" evidence="1">
    <location>
        <begin position="353"/>
        <end position="373"/>
    </location>
</feature>
<evidence type="ECO:0000313" key="3">
    <source>
        <dbReference type="Proteomes" id="UP000184245"/>
    </source>
</evidence>
<keyword evidence="1" id="KW-1133">Transmembrane helix</keyword>
<dbReference type="Proteomes" id="UP000184245">
    <property type="component" value="Unassembled WGS sequence"/>
</dbReference>
<evidence type="ECO:0000256" key="1">
    <source>
        <dbReference type="SAM" id="Phobius"/>
    </source>
</evidence>
<feature type="transmembrane region" description="Helical" evidence="1">
    <location>
        <begin position="494"/>
        <end position="514"/>
    </location>
</feature>
<feature type="transmembrane region" description="Helical" evidence="1">
    <location>
        <begin position="185"/>
        <end position="203"/>
    </location>
</feature>
<feature type="transmembrane region" description="Helical" evidence="1">
    <location>
        <begin position="394"/>
        <end position="420"/>
    </location>
</feature>
<feature type="transmembrane region" description="Helical" evidence="1">
    <location>
        <begin position="311"/>
        <end position="333"/>
    </location>
</feature>
<feature type="transmembrane region" description="Helical" evidence="1">
    <location>
        <begin position="468"/>
        <end position="488"/>
    </location>
</feature>
<keyword evidence="1" id="KW-0812">Transmembrane</keyword>
<dbReference type="AlphaFoldDB" id="A0A1M4T6X6"/>
<evidence type="ECO:0000313" key="2">
    <source>
        <dbReference type="EMBL" id="SHE40211.1"/>
    </source>
</evidence>
<feature type="transmembrane region" description="Helical" evidence="1">
    <location>
        <begin position="34"/>
        <end position="57"/>
    </location>
</feature>
<feature type="transmembrane region" description="Helical" evidence="1">
    <location>
        <begin position="151"/>
        <end position="178"/>
    </location>
</feature>
<sequence length="527" mass="57303">MNSYKVLFKVQLLSSFGFNRFLHSRDKKDRRNCILMGAVYGILFLMGTLYSIAIAYGCRQMGMTDLLPSLTLMASAVLTIIVTFMKTNGILFGMKDYDMVMSLPVSVPALLLSRLTAVYLMNLAAAAIAMVPSMIVYGLEHPGGPGGWFTMLVSVFLAPLLPMVLSAVASTLILSAALRFKYRNLATILLSVGAILLVVGASFRMQNMNAEDLAAIGQAAAQQVNAVYPPAALLSEALNHGSMLYFLYFVLLSLGSTGLFLLLLSLSFAKINTALFSHHTGGTYKMQHLGTASPLAAIYKKEFRRLMSSSIYLLNTSVGEILLIVLSVLFLFTDKGQLQELLGGYGIILEFSRSIPFVISLFMVMSCTTCASISLEGKARWCLFTAPVAPGTIFLAKIGVNLTLMLPSAGIAGIFLAIHFRPDPLTGLFFFLTPFAYAFFTAVLGLALDLKYPRYDWATEYHAVKQGLPVLATIGAGMLMVLPPLAVTFLISSWALPVTVCFTLLAGGGAWYLYRRISCFFSSNLLQ</sequence>
<organism evidence="2 3">
    <name type="scientific">Lactonifactor longoviformis DSM 17459</name>
    <dbReference type="NCBI Taxonomy" id="1122155"/>
    <lineage>
        <taxon>Bacteria</taxon>
        <taxon>Bacillati</taxon>
        <taxon>Bacillota</taxon>
        <taxon>Clostridia</taxon>
        <taxon>Eubacteriales</taxon>
        <taxon>Clostridiaceae</taxon>
        <taxon>Lactonifactor</taxon>
    </lineage>
</organism>
<proteinExistence type="predicted"/>